<name>A0ABP8MPL6_9BACT</name>
<dbReference type="InterPro" id="IPR036005">
    <property type="entry name" value="Creatinase/aminopeptidase-like"/>
</dbReference>
<dbReference type="Pfam" id="PF00557">
    <property type="entry name" value="Peptidase_M24"/>
    <property type="match status" value="1"/>
</dbReference>
<feature type="domain" description="Aminopeptidase P N-terminal" evidence="8">
    <location>
        <begin position="6"/>
        <end position="142"/>
    </location>
</feature>
<evidence type="ECO:0000256" key="4">
    <source>
        <dbReference type="ARBA" id="ARBA00012574"/>
    </source>
</evidence>
<comment type="cofactor">
    <cofactor evidence="2">
        <name>Mn(2+)</name>
        <dbReference type="ChEBI" id="CHEBI:29035"/>
    </cofactor>
</comment>
<evidence type="ECO:0000256" key="3">
    <source>
        <dbReference type="ARBA" id="ARBA00008766"/>
    </source>
</evidence>
<comment type="catalytic activity">
    <reaction evidence="1">
        <text>Release of any N-terminal amino acid, including proline, that is linked to proline, even from a dipeptide or tripeptide.</text>
        <dbReference type="EC" id="3.4.11.9"/>
    </reaction>
</comment>
<evidence type="ECO:0000256" key="6">
    <source>
        <dbReference type="ARBA" id="ARBA00022801"/>
    </source>
</evidence>
<dbReference type="SUPFAM" id="SSF55920">
    <property type="entry name" value="Creatinase/aminopeptidase"/>
    <property type="match status" value="1"/>
</dbReference>
<reference evidence="10" key="1">
    <citation type="journal article" date="2019" name="Int. J. Syst. Evol. Microbiol.">
        <title>The Global Catalogue of Microorganisms (GCM) 10K type strain sequencing project: providing services to taxonomists for standard genome sequencing and annotation.</title>
        <authorList>
            <consortium name="The Broad Institute Genomics Platform"/>
            <consortium name="The Broad Institute Genome Sequencing Center for Infectious Disease"/>
            <person name="Wu L."/>
            <person name="Ma J."/>
        </authorList>
    </citation>
    <scope>NUCLEOTIDE SEQUENCE [LARGE SCALE GENOMIC DNA]</scope>
    <source>
        <strain evidence="10">JCM 31921</strain>
    </source>
</reference>
<dbReference type="EMBL" id="BAABEZ010000014">
    <property type="protein sequence ID" value="GAA4452408.1"/>
    <property type="molecule type" value="Genomic_DNA"/>
</dbReference>
<dbReference type="RefSeq" id="WP_344823755.1">
    <property type="nucleotide sequence ID" value="NZ_BAABEZ010000014.1"/>
</dbReference>
<keyword evidence="9" id="KW-0031">Aminopeptidase</keyword>
<dbReference type="InterPro" id="IPR029149">
    <property type="entry name" value="Creatin/AminoP/Spt16_N"/>
</dbReference>
<sequence length="431" mass="49900">MRNQLLQARLAQQNRQRFMKKMKPNSIAIFHPTEVLPTNGDAIYTNRPNSDVLWLSGVEQEKTMVILFPDNPDQSAREVLVLLRPNETLEKWEGHKLRKDEAKAISGIDNIQWLDAVDPMLQVMMHNAETVYLNTNENDRLDGSLLRLDLEFVHSWMKRFPLHRYERAAVLVKELRSVKTKEEIAVTQQAVDITEKAFRRVMNFVRPGVWEHEIEAEITHEFLRNRSPRHAYDPIIASGDRARVLHYVENNQECRDGELILMDFGASYGNYSADLTRTIPVSGKFSKRQREVYNAVWNAHLYAKSILKPGINFPDYVSKTNAEMEKQILKLGLISKADIKNQDPANPAYRKYFYHGITHHLGIDVHDVGTRTGAVKEGMLFTIEPGIYIEEEQMGIRLENNYWITKSGNVDLFKNIPVTPDEIESCMKRRK</sequence>
<dbReference type="Gene3D" id="3.90.230.10">
    <property type="entry name" value="Creatinase/methionine aminopeptidase superfamily"/>
    <property type="match status" value="1"/>
</dbReference>
<dbReference type="Proteomes" id="UP001501410">
    <property type="component" value="Unassembled WGS sequence"/>
</dbReference>
<evidence type="ECO:0000259" key="8">
    <source>
        <dbReference type="SMART" id="SM01011"/>
    </source>
</evidence>
<dbReference type="InterPro" id="IPR007865">
    <property type="entry name" value="Aminopep_P_N"/>
</dbReference>
<gene>
    <name evidence="9" type="ORF">GCM10023092_11370</name>
</gene>
<keyword evidence="5" id="KW-0479">Metal-binding</keyword>
<proteinExistence type="inferred from homology"/>
<dbReference type="GO" id="GO:0004177">
    <property type="term" value="F:aminopeptidase activity"/>
    <property type="evidence" value="ECO:0007669"/>
    <property type="project" value="UniProtKB-KW"/>
</dbReference>
<dbReference type="SMART" id="SM01011">
    <property type="entry name" value="AMP_N"/>
    <property type="match status" value="1"/>
</dbReference>
<keyword evidence="6" id="KW-0378">Hydrolase</keyword>
<dbReference type="PANTHER" id="PTHR43226">
    <property type="entry name" value="XAA-PRO AMINOPEPTIDASE 3"/>
    <property type="match status" value="1"/>
</dbReference>
<evidence type="ECO:0000256" key="1">
    <source>
        <dbReference type="ARBA" id="ARBA00001424"/>
    </source>
</evidence>
<dbReference type="PANTHER" id="PTHR43226:SF4">
    <property type="entry name" value="XAA-PRO AMINOPEPTIDASE 3"/>
    <property type="match status" value="1"/>
</dbReference>
<dbReference type="Pfam" id="PF05195">
    <property type="entry name" value="AMP_N"/>
    <property type="match status" value="1"/>
</dbReference>
<evidence type="ECO:0000256" key="5">
    <source>
        <dbReference type="ARBA" id="ARBA00022723"/>
    </source>
</evidence>
<dbReference type="EC" id="3.4.11.9" evidence="4"/>
<evidence type="ECO:0000256" key="7">
    <source>
        <dbReference type="ARBA" id="ARBA00023211"/>
    </source>
</evidence>
<dbReference type="InterPro" id="IPR052433">
    <property type="entry name" value="X-Pro_dipept-like"/>
</dbReference>
<evidence type="ECO:0000313" key="10">
    <source>
        <dbReference type="Proteomes" id="UP001501410"/>
    </source>
</evidence>
<dbReference type="SUPFAM" id="SSF53092">
    <property type="entry name" value="Creatinase/prolidase N-terminal domain"/>
    <property type="match status" value="1"/>
</dbReference>
<dbReference type="Gene3D" id="3.40.350.10">
    <property type="entry name" value="Creatinase/prolidase N-terminal domain"/>
    <property type="match status" value="1"/>
</dbReference>
<dbReference type="InterPro" id="IPR000994">
    <property type="entry name" value="Pept_M24"/>
</dbReference>
<organism evidence="9 10">
    <name type="scientific">Rurimicrobium arvi</name>
    <dbReference type="NCBI Taxonomy" id="2049916"/>
    <lineage>
        <taxon>Bacteria</taxon>
        <taxon>Pseudomonadati</taxon>
        <taxon>Bacteroidota</taxon>
        <taxon>Chitinophagia</taxon>
        <taxon>Chitinophagales</taxon>
        <taxon>Chitinophagaceae</taxon>
        <taxon>Rurimicrobium</taxon>
    </lineage>
</organism>
<accession>A0ABP8MPL6</accession>
<evidence type="ECO:0000313" key="9">
    <source>
        <dbReference type="EMBL" id="GAA4452408.1"/>
    </source>
</evidence>
<protein>
    <recommendedName>
        <fullName evidence="4">Xaa-Pro aminopeptidase</fullName>
        <ecNumber evidence="4">3.4.11.9</ecNumber>
    </recommendedName>
</protein>
<comment type="similarity">
    <text evidence="3">Belongs to the peptidase M24B family.</text>
</comment>
<evidence type="ECO:0000256" key="2">
    <source>
        <dbReference type="ARBA" id="ARBA00001936"/>
    </source>
</evidence>
<keyword evidence="9" id="KW-0645">Protease</keyword>
<keyword evidence="10" id="KW-1185">Reference proteome</keyword>
<keyword evidence="7" id="KW-0464">Manganese</keyword>
<comment type="caution">
    <text evidence="9">The sequence shown here is derived from an EMBL/GenBank/DDBJ whole genome shotgun (WGS) entry which is preliminary data.</text>
</comment>